<dbReference type="AlphaFoldDB" id="A0A1F7YEI9"/>
<organism evidence="1 2">
    <name type="scientific">Candidatus Woesebacteria bacterium RIFCSPHIGHO2_01_FULL_39_28</name>
    <dbReference type="NCBI Taxonomy" id="1802496"/>
    <lineage>
        <taxon>Bacteria</taxon>
        <taxon>Candidatus Woeseibacteriota</taxon>
    </lineage>
</organism>
<dbReference type="Proteomes" id="UP000178851">
    <property type="component" value="Unassembled WGS sequence"/>
</dbReference>
<gene>
    <name evidence="1" type="ORF">A2627_01565</name>
</gene>
<evidence type="ECO:0000313" key="1">
    <source>
        <dbReference type="EMBL" id="OGM25741.1"/>
    </source>
</evidence>
<comment type="caution">
    <text evidence="1">The sequence shown here is derived from an EMBL/GenBank/DDBJ whole genome shotgun (WGS) entry which is preliminary data.</text>
</comment>
<sequence>MKYKLKTKHKSLKKYKDIRFINEWPNRILVKRYDEVKQAAIKLESKLEKLGLYEQEEKDKLAEEYRRTLKLIEFLEDKGRQRNILYFMPWEKVVEICKRIFNDKRKFKLVSKGYTPQA</sequence>
<evidence type="ECO:0000313" key="2">
    <source>
        <dbReference type="Proteomes" id="UP000178851"/>
    </source>
</evidence>
<dbReference type="EMBL" id="MGGI01000020">
    <property type="protein sequence ID" value="OGM25741.1"/>
    <property type="molecule type" value="Genomic_DNA"/>
</dbReference>
<name>A0A1F7YEI9_9BACT</name>
<reference evidence="1 2" key="1">
    <citation type="journal article" date="2016" name="Nat. Commun.">
        <title>Thousands of microbial genomes shed light on interconnected biogeochemical processes in an aquifer system.</title>
        <authorList>
            <person name="Anantharaman K."/>
            <person name="Brown C.T."/>
            <person name="Hug L.A."/>
            <person name="Sharon I."/>
            <person name="Castelle C.J."/>
            <person name="Probst A.J."/>
            <person name="Thomas B.C."/>
            <person name="Singh A."/>
            <person name="Wilkins M.J."/>
            <person name="Karaoz U."/>
            <person name="Brodie E.L."/>
            <person name="Williams K.H."/>
            <person name="Hubbard S.S."/>
            <person name="Banfield J.F."/>
        </authorList>
    </citation>
    <scope>NUCLEOTIDE SEQUENCE [LARGE SCALE GENOMIC DNA]</scope>
</reference>
<accession>A0A1F7YEI9</accession>
<protein>
    <submittedName>
        <fullName evidence="1">Uncharacterized protein</fullName>
    </submittedName>
</protein>
<proteinExistence type="predicted"/>